<sequence length="173" mass="18436">MLGRKVKNDAAAYVRALAEGHGRNPDLAEQMVRKATNVTAAVAKERGLIDIIAPSEQALLEELDGFSVRGPKAQRLETDGARVEQRDLPFKFQVLEVLVNPNTVFLLFTLGLLGLAFELFHPGVILPGALGGVSLILALFGLAQLPINVAGLILIVLALGLVVAEAGRNVRGR</sequence>
<evidence type="ECO:0000259" key="2">
    <source>
        <dbReference type="Pfam" id="PF24961"/>
    </source>
</evidence>
<dbReference type="Pfam" id="PF24961">
    <property type="entry name" value="NfeD_membrane"/>
    <property type="match status" value="1"/>
</dbReference>
<gene>
    <name evidence="3" type="ORF">LCGC14_2202620</name>
</gene>
<dbReference type="Gene3D" id="3.90.226.10">
    <property type="entry name" value="2-enoyl-CoA Hydratase, Chain A, domain 1"/>
    <property type="match status" value="1"/>
</dbReference>
<dbReference type="AlphaFoldDB" id="A0A0F9FTL3"/>
<reference evidence="3" key="1">
    <citation type="journal article" date="2015" name="Nature">
        <title>Complex archaea that bridge the gap between prokaryotes and eukaryotes.</title>
        <authorList>
            <person name="Spang A."/>
            <person name="Saw J.H."/>
            <person name="Jorgensen S.L."/>
            <person name="Zaremba-Niedzwiedzka K."/>
            <person name="Martijn J."/>
            <person name="Lind A.E."/>
            <person name="van Eijk R."/>
            <person name="Schleper C."/>
            <person name="Guy L."/>
            <person name="Ettema T.J."/>
        </authorList>
    </citation>
    <scope>NUCLEOTIDE SEQUENCE</scope>
</reference>
<accession>A0A0F9FTL3</accession>
<feature type="transmembrane region" description="Helical" evidence="1">
    <location>
        <begin position="149"/>
        <end position="167"/>
    </location>
</feature>
<feature type="transmembrane region" description="Helical" evidence="1">
    <location>
        <begin position="97"/>
        <end position="117"/>
    </location>
</feature>
<dbReference type="SUPFAM" id="SSF52096">
    <property type="entry name" value="ClpP/crotonase"/>
    <property type="match status" value="1"/>
</dbReference>
<keyword evidence="1" id="KW-1133">Transmembrane helix</keyword>
<organism evidence="3">
    <name type="scientific">marine sediment metagenome</name>
    <dbReference type="NCBI Taxonomy" id="412755"/>
    <lineage>
        <taxon>unclassified sequences</taxon>
        <taxon>metagenomes</taxon>
        <taxon>ecological metagenomes</taxon>
    </lineage>
</organism>
<evidence type="ECO:0000313" key="3">
    <source>
        <dbReference type="EMBL" id="KKL60710.1"/>
    </source>
</evidence>
<dbReference type="InterPro" id="IPR052165">
    <property type="entry name" value="Membrane_assoc_protease"/>
</dbReference>
<dbReference type="PANTHER" id="PTHR33507">
    <property type="entry name" value="INNER MEMBRANE PROTEIN YBBJ"/>
    <property type="match status" value="1"/>
</dbReference>
<name>A0A0F9FTL3_9ZZZZ</name>
<feature type="domain" description="NfeD integral membrane" evidence="2">
    <location>
        <begin position="103"/>
        <end position="166"/>
    </location>
</feature>
<proteinExistence type="predicted"/>
<dbReference type="SUPFAM" id="SSF82866">
    <property type="entry name" value="Multidrug efflux transporter AcrB transmembrane domain"/>
    <property type="match status" value="1"/>
</dbReference>
<dbReference type="InterPro" id="IPR029045">
    <property type="entry name" value="ClpP/crotonase-like_dom_sf"/>
</dbReference>
<dbReference type="EMBL" id="LAZR01029057">
    <property type="protein sequence ID" value="KKL60710.1"/>
    <property type="molecule type" value="Genomic_DNA"/>
</dbReference>
<comment type="caution">
    <text evidence="3">The sequence shown here is derived from an EMBL/GenBank/DDBJ whole genome shotgun (WGS) entry which is preliminary data.</text>
</comment>
<dbReference type="PANTHER" id="PTHR33507:SF4">
    <property type="entry name" value="NODULATION COMPETITIVENESS PROTEIN NFED"/>
    <property type="match status" value="1"/>
</dbReference>
<keyword evidence="1" id="KW-0472">Membrane</keyword>
<evidence type="ECO:0000256" key="1">
    <source>
        <dbReference type="SAM" id="Phobius"/>
    </source>
</evidence>
<protein>
    <recommendedName>
        <fullName evidence="2">NfeD integral membrane domain-containing protein</fullName>
    </recommendedName>
</protein>
<keyword evidence="1" id="KW-0812">Transmembrane</keyword>
<dbReference type="InterPro" id="IPR056739">
    <property type="entry name" value="NfeD_membrane"/>
</dbReference>